<keyword evidence="4 8" id="KW-1133">Transmembrane helix</keyword>
<gene>
    <name evidence="9" type="primary">LOC114332902</name>
</gene>
<keyword evidence="5 8" id="KW-0472">Membrane</keyword>
<sequence length="355" mass="41121">MDPDIKIFDRMYNFYKWHGMAPLYPNEANSFQGKLYNVFVISFIILLGVVNGYNDARRFQLSVGELTAVIQDVIAFGSMQIHFLKVLICRKKWKAFFKGLEYLTCNVRHQSNKKLYLIGIQVFTFFLPLLNFLCSLYITPFDVIPLLFQRVPIYIVDKFYFPYAVSQIVTTLYIISQRYDEMTTHISRISLDDPAAALQKLFHFRKLIVRGYVIVKIFNYLLGWPMLLSVFASTVKMTGYVSHIKITSSFHKSIVEFAIFSFFSMSSYVSNIILLIAFCDKLEKSGQRFIHKCNELQTTLPDSALRDELIFLSEIAKYMAPKWSAAGFFTVNSGFFASYFSGIITYTVITIQFAY</sequence>
<evidence type="ECO:0000256" key="2">
    <source>
        <dbReference type="ARBA" id="ARBA00022475"/>
    </source>
</evidence>
<dbReference type="GO" id="GO:0030424">
    <property type="term" value="C:axon"/>
    <property type="evidence" value="ECO:0007669"/>
    <property type="project" value="TreeGrafter"/>
</dbReference>
<dbReference type="GO" id="GO:0008049">
    <property type="term" value="P:male courtship behavior"/>
    <property type="evidence" value="ECO:0007669"/>
    <property type="project" value="TreeGrafter"/>
</dbReference>
<dbReference type="RefSeq" id="XP_028138490.1">
    <property type="nucleotide sequence ID" value="XM_028282689.1"/>
</dbReference>
<evidence type="ECO:0000256" key="1">
    <source>
        <dbReference type="ARBA" id="ARBA00004651"/>
    </source>
</evidence>
<proteinExistence type="inferred from homology"/>
<keyword evidence="6 8" id="KW-0675">Receptor</keyword>
<keyword evidence="3 8" id="KW-0812">Transmembrane</keyword>
<evidence type="ECO:0000256" key="8">
    <source>
        <dbReference type="RuleBase" id="RU363108"/>
    </source>
</evidence>
<comment type="function">
    <text evidence="8">Gustatory receptor which mediates acceptance or avoidance behavior, depending on its substrates.</text>
</comment>
<evidence type="ECO:0000256" key="5">
    <source>
        <dbReference type="ARBA" id="ARBA00023136"/>
    </source>
</evidence>
<dbReference type="GO" id="GO:0007635">
    <property type="term" value="P:chemosensory behavior"/>
    <property type="evidence" value="ECO:0007669"/>
    <property type="project" value="TreeGrafter"/>
</dbReference>
<dbReference type="InterPro" id="IPR013604">
    <property type="entry name" value="7TM_chemorcpt"/>
</dbReference>
<accession>A0A6P7G1H9</accession>
<dbReference type="FunCoup" id="A0A6P7G1H9">
    <property type="interactions" value="19"/>
</dbReference>
<evidence type="ECO:0000256" key="4">
    <source>
        <dbReference type="ARBA" id="ARBA00022989"/>
    </source>
</evidence>
<protein>
    <recommendedName>
        <fullName evidence="8">Gustatory receptor</fullName>
    </recommendedName>
</protein>
<dbReference type="GO" id="GO:0050909">
    <property type="term" value="P:sensory perception of taste"/>
    <property type="evidence" value="ECO:0007669"/>
    <property type="project" value="InterPro"/>
</dbReference>
<feature type="transmembrane region" description="Helical" evidence="8">
    <location>
        <begin position="35"/>
        <end position="54"/>
    </location>
</feature>
<feature type="transmembrane region" description="Helical" evidence="8">
    <location>
        <begin position="66"/>
        <end position="88"/>
    </location>
</feature>
<name>A0A6P7G1H9_DIAVI</name>
<comment type="subcellular location">
    <subcellularLocation>
        <location evidence="1 8">Cell membrane</location>
        <topology evidence="1 8">Multi-pass membrane protein</topology>
    </subcellularLocation>
</comment>
<comment type="similarity">
    <text evidence="8">Belongs to the insect chemoreceptor superfamily. Gustatory receptor (GR) family.</text>
</comment>
<evidence type="ECO:0000256" key="6">
    <source>
        <dbReference type="ARBA" id="ARBA00023170"/>
    </source>
</evidence>
<evidence type="ECO:0000313" key="9">
    <source>
        <dbReference type="RefSeq" id="XP_028138490.1"/>
    </source>
</evidence>
<feature type="transmembrane region" description="Helical" evidence="8">
    <location>
        <begin position="213"/>
        <end position="234"/>
    </location>
</feature>
<evidence type="ECO:0000256" key="3">
    <source>
        <dbReference type="ARBA" id="ARBA00022692"/>
    </source>
</evidence>
<dbReference type="InParanoid" id="A0A6P7G1H9"/>
<feature type="transmembrane region" description="Helical" evidence="8">
    <location>
        <begin position="254"/>
        <end position="278"/>
    </location>
</feature>
<feature type="transmembrane region" description="Helical" evidence="8">
    <location>
        <begin position="325"/>
        <end position="349"/>
    </location>
</feature>
<keyword evidence="2 8" id="KW-1003">Cell membrane</keyword>
<feature type="transmembrane region" description="Helical" evidence="8">
    <location>
        <begin position="115"/>
        <end position="139"/>
    </location>
</feature>
<dbReference type="GO" id="GO:0005886">
    <property type="term" value="C:plasma membrane"/>
    <property type="evidence" value="ECO:0007669"/>
    <property type="project" value="UniProtKB-SubCell"/>
</dbReference>
<organism evidence="9">
    <name type="scientific">Diabrotica virgifera virgifera</name>
    <name type="common">western corn rootworm</name>
    <dbReference type="NCBI Taxonomy" id="50390"/>
    <lineage>
        <taxon>Eukaryota</taxon>
        <taxon>Metazoa</taxon>
        <taxon>Ecdysozoa</taxon>
        <taxon>Arthropoda</taxon>
        <taxon>Hexapoda</taxon>
        <taxon>Insecta</taxon>
        <taxon>Pterygota</taxon>
        <taxon>Neoptera</taxon>
        <taxon>Endopterygota</taxon>
        <taxon>Coleoptera</taxon>
        <taxon>Polyphaga</taxon>
        <taxon>Cucujiformia</taxon>
        <taxon>Chrysomeloidea</taxon>
        <taxon>Chrysomelidae</taxon>
        <taxon>Galerucinae</taxon>
        <taxon>Diabroticina</taxon>
        <taxon>Diabroticites</taxon>
        <taxon>Diabrotica</taxon>
    </lineage>
</organism>
<feature type="transmembrane region" description="Helical" evidence="8">
    <location>
        <begin position="159"/>
        <end position="176"/>
    </location>
</feature>
<dbReference type="GO" id="GO:0030425">
    <property type="term" value="C:dendrite"/>
    <property type="evidence" value="ECO:0007669"/>
    <property type="project" value="TreeGrafter"/>
</dbReference>
<keyword evidence="7 8" id="KW-0807">Transducer</keyword>
<evidence type="ECO:0000256" key="7">
    <source>
        <dbReference type="ARBA" id="ARBA00023224"/>
    </source>
</evidence>
<dbReference type="GO" id="GO:0043025">
    <property type="term" value="C:neuronal cell body"/>
    <property type="evidence" value="ECO:0007669"/>
    <property type="project" value="TreeGrafter"/>
</dbReference>
<dbReference type="AlphaFoldDB" id="A0A6P7G1H9"/>
<reference evidence="9" key="1">
    <citation type="submission" date="2025-08" db="UniProtKB">
        <authorList>
            <consortium name="RefSeq"/>
        </authorList>
    </citation>
    <scope>IDENTIFICATION</scope>
    <source>
        <tissue evidence="9">Whole insect</tissue>
    </source>
</reference>
<dbReference type="PANTHER" id="PTHR21143:SF104">
    <property type="entry name" value="GUSTATORY RECEPTOR 8A-RELATED"/>
    <property type="match status" value="1"/>
</dbReference>
<dbReference type="GO" id="GO:0007165">
    <property type="term" value="P:signal transduction"/>
    <property type="evidence" value="ECO:0007669"/>
    <property type="project" value="UniProtKB-KW"/>
</dbReference>
<dbReference type="PANTHER" id="PTHR21143">
    <property type="entry name" value="INVERTEBRATE GUSTATORY RECEPTOR"/>
    <property type="match status" value="1"/>
</dbReference>
<dbReference type="Pfam" id="PF08395">
    <property type="entry name" value="7tm_7"/>
    <property type="match status" value="1"/>
</dbReference>